<dbReference type="PANTHER" id="PTHR23110">
    <property type="entry name" value="BTB DOMAIN TRANSCRIPTION FACTOR"/>
    <property type="match status" value="1"/>
</dbReference>
<protein>
    <recommendedName>
        <fullName evidence="11">BTB domain-containing protein</fullName>
    </recommendedName>
</protein>
<comment type="function">
    <text evidence="5">Putative transcription factor required for axon growth and guidance in the central and peripheral nervous systems. Repels CNS axons away from the midline by promoting the expression of the midline repellent sli and its receptor robo.</text>
</comment>
<keyword evidence="6" id="KW-0479">Metal-binding</keyword>
<sequence length="352" mass="40074">MDNQVCLRWNNFQSSLATTLEILWDEESFCDVTLFCGGQEIRAHKVVLSACSMMFKSLLKNNICQHPIIILHDVSLRILEAILQFIYKGEVNIEQDQLKSLLRAASLLQIRGLAGIAENEVDLENQPLTKPKKSSLIQNISNDDFTPIKRKKTKASSPKVFDDELLLVPPKEELLSEEEMDDNCENAIHSDEVDEQQDSLVVLDRNEELVSHCVIDVDPLVTKPTNIPATVNSSFEIIPHSSQAMSCNNTQFPPYPCPFCCRAYASWGFRRRHIKAIHTTSPKLPCKWCSNVMASREDWENHVIEEHHLSRSEAEEGLKVLEEAHMVLQTTNIADDRFNKTAVNSFRSKEKK</sequence>
<evidence type="ECO:0000256" key="6">
    <source>
        <dbReference type="PROSITE-ProRule" id="PRU00042"/>
    </source>
</evidence>
<dbReference type="CDD" id="cd18315">
    <property type="entry name" value="BTB_POZ_BAB-like"/>
    <property type="match status" value="1"/>
</dbReference>
<keyword evidence="6" id="KW-0862">Zinc</keyword>
<evidence type="ECO:0000256" key="3">
    <source>
        <dbReference type="ARBA" id="ARBA00022902"/>
    </source>
</evidence>
<evidence type="ECO:0000256" key="2">
    <source>
        <dbReference type="ARBA" id="ARBA00022782"/>
    </source>
</evidence>
<evidence type="ECO:0000256" key="5">
    <source>
        <dbReference type="ARBA" id="ARBA00037382"/>
    </source>
</evidence>
<dbReference type="PROSITE" id="PS50157">
    <property type="entry name" value="ZINC_FINGER_C2H2_2"/>
    <property type="match status" value="1"/>
</dbReference>
<dbReference type="Gene3D" id="3.30.160.60">
    <property type="entry name" value="Classic Zinc Finger"/>
    <property type="match status" value="1"/>
</dbReference>
<keyword evidence="1" id="KW-0217">Developmental protein</keyword>
<dbReference type="GO" id="GO:0045467">
    <property type="term" value="P:R7 cell development"/>
    <property type="evidence" value="ECO:0007669"/>
    <property type="project" value="UniProtKB-ARBA"/>
</dbReference>
<evidence type="ECO:0000259" key="7">
    <source>
        <dbReference type="PROSITE" id="PS50097"/>
    </source>
</evidence>
<dbReference type="PANTHER" id="PTHR23110:SF111">
    <property type="entry name" value="LONGITUDINALS LACKING PROTEIN, ISOFORMS F_I_K_T"/>
    <property type="match status" value="1"/>
</dbReference>
<evidence type="ECO:0000313" key="10">
    <source>
        <dbReference type="Proteomes" id="UP000789390"/>
    </source>
</evidence>
<keyword evidence="4" id="KW-0539">Nucleus</keyword>
<feature type="domain" description="BTB" evidence="7">
    <location>
        <begin position="30"/>
        <end position="95"/>
    </location>
</feature>
<dbReference type="GO" id="GO:0005634">
    <property type="term" value="C:nucleus"/>
    <property type="evidence" value="ECO:0007669"/>
    <property type="project" value="UniProtKB-ARBA"/>
</dbReference>
<dbReference type="InterPro" id="IPR000210">
    <property type="entry name" value="BTB/POZ_dom"/>
</dbReference>
<dbReference type="GO" id="GO:0035167">
    <property type="term" value="P:larval lymph gland hemopoiesis"/>
    <property type="evidence" value="ECO:0007669"/>
    <property type="project" value="UniProtKB-ARBA"/>
</dbReference>
<dbReference type="GO" id="GO:0008406">
    <property type="term" value="P:gonad development"/>
    <property type="evidence" value="ECO:0007669"/>
    <property type="project" value="UniProtKB-ARBA"/>
</dbReference>
<name>A0A8J2R9A4_9CRUS</name>
<dbReference type="SMART" id="SM00355">
    <property type="entry name" value="ZnF_C2H2"/>
    <property type="match status" value="2"/>
</dbReference>
<dbReference type="GO" id="GO:0006357">
    <property type="term" value="P:regulation of transcription by RNA polymerase II"/>
    <property type="evidence" value="ECO:0007669"/>
    <property type="project" value="TreeGrafter"/>
</dbReference>
<comment type="caution">
    <text evidence="9">The sequence shown here is derived from an EMBL/GenBank/DDBJ whole genome shotgun (WGS) entry which is preliminary data.</text>
</comment>
<dbReference type="GO" id="GO:0016199">
    <property type="term" value="P:axon midline choice point recognition"/>
    <property type="evidence" value="ECO:0007669"/>
    <property type="project" value="UniProtKB-ARBA"/>
</dbReference>
<gene>
    <name evidence="9" type="ORF">DGAL_LOCUS27</name>
</gene>
<accession>A0A8J2R9A4</accession>
<dbReference type="GO" id="GO:0045476">
    <property type="term" value="P:nurse cell apoptotic process"/>
    <property type="evidence" value="ECO:0007669"/>
    <property type="project" value="UniProtKB-ARBA"/>
</dbReference>
<dbReference type="GO" id="GO:0048813">
    <property type="term" value="P:dendrite morphogenesis"/>
    <property type="evidence" value="ECO:0007669"/>
    <property type="project" value="UniProtKB-ARBA"/>
</dbReference>
<dbReference type="SMART" id="SM00225">
    <property type="entry name" value="BTB"/>
    <property type="match status" value="1"/>
</dbReference>
<dbReference type="Proteomes" id="UP000789390">
    <property type="component" value="Unassembled WGS sequence"/>
</dbReference>
<keyword evidence="3" id="KW-0524">Neurogenesis</keyword>
<dbReference type="Pfam" id="PF00651">
    <property type="entry name" value="BTB"/>
    <property type="match status" value="1"/>
</dbReference>
<dbReference type="PROSITE" id="PS50097">
    <property type="entry name" value="BTB"/>
    <property type="match status" value="1"/>
</dbReference>
<dbReference type="FunFam" id="3.30.160.60:FF:005290">
    <property type="match status" value="1"/>
</dbReference>
<dbReference type="GO" id="GO:0008270">
    <property type="term" value="F:zinc ion binding"/>
    <property type="evidence" value="ECO:0007669"/>
    <property type="project" value="UniProtKB-KW"/>
</dbReference>
<keyword evidence="6" id="KW-0863">Zinc-finger</keyword>
<evidence type="ECO:0000256" key="1">
    <source>
        <dbReference type="ARBA" id="ARBA00022473"/>
    </source>
</evidence>
<evidence type="ECO:0000313" key="9">
    <source>
        <dbReference type="EMBL" id="CAH0097980.1"/>
    </source>
</evidence>
<dbReference type="AlphaFoldDB" id="A0A8J2R9A4"/>
<evidence type="ECO:0008006" key="11">
    <source>
        <dbReference type="Google" id="ProtNLM"/>
    </source>
</evidence>
<dbReference type="GO" id="GO:0007526">
    <property type="term" value="P:larval somatic muscle development"/>
    <property type="evidence" value="ECO:0007669"/>
    <property type="project" value="UniProtKB-ARBA"/>
</dbReference>
<organism evidence="9 10">
    <name type="scientific">Daphnia galeata</name>
    <dbReference type="NCBI Taxonomy" id="27404"/>
    <lineage>
        <taxon>Eukaryota</taxon>
        <taxon>Metazoa</taxon>
        <taxon>Ecdysozoa</taxon>
        <taxon>Arthropoda</taxon>
        <taxon>Crustacea</taxon>
        <taxon>Branchiopoda</taxon>
        <taxon>Diplostraca</taxon>
        <taxon>Cladocera</taxon>
        <taxon>Anomopoda</taxon>
        <taxon>Daphniidae</taxon>
        <taxon>Daphnia</taxon>
    </lineage>
</organism>
<dbReference type="InterPro" id="IPR011333">
    <property type="entry name" value="SKP1/BTB/POZ_sf"/>
</dbReference>
<dbReference type="InterPro" id="IPR051095">
    <property type="entry name" value="Dros_DevTransReg"/>
</dbReference>
<dbReference type="OrthoDB" id="624345at2759"/>
<dbReference type="SUPFAM" id="SSF57667">
    <property type="entry name" value="beta-beta-alpha zinc fingers"/>
    <property type="match status" value="1"/>
</dbReference>
<dbReference type="InterPro" id="IPR036236">
    <property type="entry name" value="Znf_C2H2_sf"/>
</dbReference>
<dbReference type="EMBL" id="CAKKLH010000001">
    <property type="protein sequence ID" value="CAH0097980.1"/>
    <property type="molecule type" value="Genomic_DNA"/>
</dbReference>
<feature type="domain" description="C2H2-type" evidence="8">
    <location>
        <begin position="255"/>
        <end position="283"/>
    </location>
</feature>
<dbReference type="Gene3D" id="3.30.710.10">
    <property type="entry name" value="Potassium Channel Kv1.1, Chain A"/>
    <property type="match status" value="1"/>
</dbReference>
<dbReference type="GO" id="GO:0007464">
    <property type="term" value="P:R3/R4 cell fate commitment"/>
    <property type="evidence" value="ECO:0007669"/>
    <property type="project" value="UniProtKB-ARBA"/>
</dbReference>
<dbReference type="InterPro" id="IPR013087">
    <property type="entry name" value="Znf_C2H2_type"/>
</dbReference>
<dbReference type="SUPFAM" id="SSF54695">
    <property type="entry name" value="POZ domain"/>
    <property type="match status" value="1"/>
</dbReference>
<evidence type="ECO:0000256" key="4">
    <source>
        <dbReference type="ARBA" id="ARBA00023242"/>
    </source>
</evidence>
<keyword evidence="10" id="KW-1185">Reference proteome</keyword>
<evidence type="ECO:0000259" key="8">
    <source>
        <dbReference type="PROSITE" id="PS50157"/>
    </source>
</evidence>
<proteinExistence type="predicted"/>
<keyword evidence="2" id="KW-0221">Differentiation</keyword>
<reference evidence="9" key="1">
    <citation type="submission" date="2021-11" db="EMBL/GenBank/DDBJ databases">
        <authorList>
            <person name="Schell T."/>
        </authorList>
    </citation>
    <scope>NUCLEOTIDE SEQUENCE</scope>
    <source>
        <strain evidence="9">M5</strain>
    </source>
</reference>
<dbReference type="PROSITE" id="PS00028">
    <property type="entry name" value="ZINC_FINGER_C2H2_1"/>
    <property type="match status" value="1"/>
</dbReference>